<dbReference type="EMBL" id="WIXP02000012">
    <property type="protein sequence ID" value="KAF6202148.1"/>
    <property type="molecule type" value="Genomic_DNA"/>
</dbReference>
<dbReference type="Gene3D" id="1.25.10.10">
    <property type="entry name" value="Leucine-rich Repeat Variant"/>
    <property type="match status" value="1"/>
</dbReference>
<evidence type="ECO:0000256" key="3">
    <source>
        <dbReference type="SAM" id="Phobius"/>
    </source>
</evidence>
<feature type="transmembrane region" description="Helical" evidence="3">
    <location>
        <begin position="879"/>
        <end position="896"/>
    </location>
</feature>
<evidence type="ECO:0000259" key="5">
    <source>
        <dbReference type="Pfam" id="PF25013"/>
    </source>
</evidence>
<dbReference type="Pfam" id="PF25013">
    <property type="entry name" value="LRR_Zer-1"/>
    <property type="match status" value="1"/>
</dbReference>
<dbReference type="PANTHER" id="PTHR12904">
    <property type="match status" value="1"/>
</dbReference>
<dbReference type="Proteomes" id="UP000466442">
    <property type="component" value="Linkage Group LG12"/>
</dbReference>
<dbReference type="SUPFAM" id="SSF52047">
    <property type="entry name" value="RNI-like"/>
    <property type="match status" value="1"/>
</dbReference>
<evidence type="ECO:0000259" key="4">
    <source>
        <dbReference type="Pfam" id="PF22964"/>
    </source>
</evidence>
<dbReference type="InterPro" id="IPR011989">
    <property type="entry name" value="ARM-like"/>
</dbReference>
<evidence type="ECO:0000256" key="2">
    <source>
        <dbReference type="SAM" id="MobiDB-lite"/>
    </source>
</evidence>
<name>A0A8S9X1A2_APOLU</name>
<dbReference type="InterPro" id="IPR056845">
    <property type="entry name" value="LRR_Zer-1"/>
</dbReference>
<feature type="domain" description="Protein zer-1 homolog-like C-terminal" evidence="4">
    <location>
        <begin position="386"/>
        <end position="733"/>
    </location>
</feature>
<proteinExistence type="predicted"/>
<dbReference type="GO" id="GO:0031462">
    <property type="term" value="C:Cul2-RING ubiquitin ligase complex"/>
    <property type="evidence" value="ECO:0007669"/>
    <property type="project" value="TreeGrafter"/>
</dbReference>
<dbReference type="InterPro" id="IPR032675">
    <property type="entry name" value="LRR_dom_sf"/>
</dbReference>
<keyword evidence="1" id="KW-0833">Ubl conjugation pathway</keyword>
<dbReference type="OrthoDB" id="5783533at2759"/>
<reference evidence="6" key="1">
    <citation type="journal article" date="2021" name="Mol. Ecol. Resour.">
        <title>Apolygus lucorum genome provides insights into omnivorousness and mesophyll feeding.</title>
        <authorList>
            <person name="Liu Y."/>
            <person name="Liu H."/>
            <person name="Wang H."/>
            <person name="Huang T."/>
            <person name="Liu B."/>
            <person name="Yang B."/>
            <person name="Yin L."/>
            <person name="Li B."/>
            <person name="Zhang Y."/>
            <person name="Zhang S."/>
            <person name="Jiang F."/>
            <person name="Zhang X."/>
            <person name="Ren Y."/>
            <person name="Wang B."/>
            <person name="Wang S."/>
            <person name="Lu Y."/>
            <person name="Wu K."/>
            <person name="Fan W."/>
            <person name="Wang G."/>
        </authorList>
    </citation>
    <scope>NUCLEOTIDE SEQUENCE</scope>
    <source>
        <strain evidence="6">12Hb</strain>
    </source>
</reference>
<accession>A0A8S9X1A2</accession>
<dbReference type="Pfam" id="PF22964">
    <property type="entry name" value="ZER1-like_2nd"/>
    <property type="match status" value="1"/>
</dbReference>
<organism evidence="6 7">
    <name type="scientific">Apolygus lucorum</name>
    <name type="common">Small green plant bug</name>
    <name type="synonym">Lygocoris lucorum</name>
    <dbReference type="NCBI Taxonomy" id="248454"/>
    <lineage>
        <taxon>Eukaryota</taxon>
        <taxon>Metazoa</taxon>
        <taxon>Ecdysozoa</taxon>
        <taxon>Arthropoda</taxon>
        <taxon>Hexapoda</taxon>
        <taxon>Insecta</taxon>
        <taxon>Pterygota</taxon>
        <taxon>Neoptera</taxon>
        <taxon>Paraneoptera</taxon>
        <taxon>Hemiptera</taxon>
        <taxon>Heteroptera</taxon>
        <taxon>Panheteroptera</taxon>
        <taxon>Cimicomorpha</taxon>
        <taxon>Miridae</taxon>
        <taxon>Mirini</taxon>
        <taxon>Apolygus</taxon>
    </lineage>
</organism>
<protein>
    <recommendedName>
        <fullName evidence="8">Transmembrane protein 208</fullName>
    </recommendedName>
</protein>
<keyword evidence="7" id="KW-1185">Reference proteome</keyword>
<evidence type="ECO:0000313" key="6">
    <source>
        <dbReference type="EMBL" id="KAF6202148.1"/>
    </source>
</evidence>
<dbReference type="PANTHER" id="PTHR12904:SF22">
    <property type="entry name" value="ZYG-11 FAMILY MEMBER B, CELL CYCLE REGULATOR"/>
    <property type="match status" value="1"/>
</dbReference>
<keyword evidence="3" id="KW-0472">Membrane</keyword>
<evidence type="ECO:0008006" key="8">
    <source>
        <dbReference type="Google" id="ProtNLM"/>
    </source>
</evidence>
<dbReference type="AlphaFoldDB" id="A0A8S9X1A2"/>
<dbReference type="InterPro" id="IPR016024">
    <property type="entry name" value="ARM-type_fold"/>
</dbReference>
<dbReference type="Gene3D" id="3.80.10.10">
    <property type="entry name" value="Ribonuclease Inhibitor"/>
    <property type="match status" value="1"/>
</dbReference>
<dbReference type="InterPro" id="IPR055142">
    <property type="entry name" value="ZER1-like_C"/>
</dbReference>
<dbReference type="SUPFAM" id="SSF48371">
    <property type="entry name" value="ARM repeat"/>
    <property type="match status" value="1"/>
</dbReference>
<dbReference type="Pfam" id="PF05620">
    <property type="entry name" value="TMEM208_SND2"/>
    <property type="match status" value="1"/>
</dbReference>
<dbReference type="InterPro" id="IPR008506">
    <property type="entry name" value="SND2/TMEM208"/>
</dbReference>
<keyword evidence="3" id="KW-0812">Transmembrane</keyword>
<feature type="transmembrane region" description="Helical" evidence="3">
    <location>
        <begin position="809"/>
        <end position="829"/>
    </location>
</feature>
<feature type="domain" description="Zer-1-like leucine-rich repeats region" evidence="5">
    <location>
        <begin position="185"/>
        <end position="286"/>
    </location>
</feature>
<dbReference type="InterPro" id="IPR051341">
    <property type="entry name" value="Zyg-11_UBL_adapter"/>
</dbReference>
<comment type="caution">
    <text evidence="6">The sequence shown here is derived from an EMBL/GenBank/DDBJ whole genome shotgun (WGS) entry which is preliminary data.</text>
</comment>
<keyword evidence="3" id="KW-1133">Transmembrane helix</keyword>
<evidence type="ECO:0000256" key="1">
    <source>
        <dbReference type="ARBA" id="ARBA00022786"/>
    </source>
</evidence>
<gene>
    <name evidence="6" type="ORF">GE061_004546</name>
</gene>
<sequence>MMYVSPPSLKETCVEFICDNLRYLCEAVPNPEAHSDGITSNHELRLVFKDPDVFIHDDLSERLLRTLCVKGKLSDCALSLFHPELTRLRSVSIPNAHRLTKDGLRILKGHKITDLEICGLQFTPNDLITCLGEWTLHNLRTLNVSRSTFSDGSRQCVMIALSKLKSLQALDVSGTEFNRHALDIVIEDLPLLESLDISSTRVDDITPLRKCKDRLKHLSMYNLKYIKVQACDEVLLELSELRTLDVSEEKESYSFDIFIPGAVKMVSFLYHPHTLPNLTSLDLSGKLDLKRRELLNFLQYHKNLKFLGLLHLDLCQEECFTNTKHPDYSPDLQIGGVANEEQILCSLRKYINRPMYVQKCLYNLFRLTQTFPDVRIDIVQLVLEGMENHPSTFLVQISATACLYNLTKGELGAKIHTSILARVVRLCLMAMNTFPNHYQLQKNTLLTLCSDRILQDVPIDRFNTARLVLDCLCSFEDSSMNRMSVAICSILAAKISTAETSKLGAEPKYMQKLLRLVRTKKDARTVDITMKFTLSALWNLTDESPTTCSVFLNVGGLPLFVEVLKTFPGEATVETKVLGLINNIAEVPSLRKILLEPQFISILRGLLHSKQIDVSYFAAGIMAHLAAEGIPAWEECDIKREQVLKELGDVVLNWVPPEGEMVAYRSFCPFISLLSCEAPQVQLWAVWAIHHVCTKNPARYCPMLEADNGAVMIEELLNGTNVDPRVMDICREIRHLFRIHGSKPPEDVSPEDISTRNTMPPKKGKEGTRGQKQIVEENQETLKFYRMMVLGANGVFVAATLIFFDLFSFFNIAMLVMTSLTYFACLYFMSYMARASYNEKNQVIDSGVDLNMEGGIAEHVKDMMILTSGSQLLSLISNYFWLLMLLAPGRGMWFLWKNILSPYFFQAAPEQPESGHNDELRILT</sequence>
<feature type="region of interest" description="Disordered" evidence="2">
    <location>
        <begin position="742"/>
        <end position="770"/>
    </location>
</feature>
<evidence type="ECO:0000313" key="7">
    <source>
        <dbReference type="Proteomes" id="UP000466442"/>
    </source>
</evidence>